<protein>
    <submittedName>
        <fullName evidence="1">Uncharacterized protein</fullName>
    </submittedName>
</protein>
<dbReference type="AlphaFoldDB" id="A0A8S1TAE1"/>
<sequence>MLAYRHKVDYPPKGGVNKGQIIRLKCSCPPDCQCKSSEIRNWHHKPCSDQCFISQYGDIFCKNHLNDCDGFFIKDASFQCAAAKQANTWNQYRAASQFLMALAQGVQAAEISLDKGNAVISFIASLNTEVVRRWNQ</sequence>
<keyword evidence="2" id="KW-1185">Reference proteome</keyword>
<gene>
    <name evidence="1" type="ORF">PPENT_87.1.T0170358</name>
</gene>
<evidence type="ECO:0000313" key="2">
    <source>
        <dbReference type="Proteomes" id="UP000689195"/>
    </source>
</evidence>
<proteinExistence type="predicted"/>
<dbReference type="Proteomes" id="UP000689195">
    <property type="component" value="Unassembled WGS sequence"/>
</dbReference>
<accession>A0A8S1TAE1</accession>
<evidence type="ECO:0000313" key="1">
    <source>
        <dbReference type="EMBL" id="CAD8148214.1"/>
    </source>
</evidence>
<name>A0A8S1TAE1_9CILI</name>
<organism evidence="1 2">
    <name type="scientific">Paramecium pentaurelia</name>
    <dbReference type="NCBI Taxonomy" id="43138"/>
    <lineage>
        <taxon>Eukaryota</taxon>
        <taxon>Sar</taxon>
        <taxon>Alveolata</taxon>
        <taxon>Ciliophora</taxon>
        <taxon>Intramacronucleata</taxon>
        <taxon>Oligohymenophorea</taxon>
        <taxon>Peniculida</taxon>
        <taxon>Parameciidae</taxon>
        <taxon>Paramecium</taxon>
    </lineage>
</organism>
<dbReference type="EMBL" id="CAJJDO010000017">
    <property type="protein sequence ID" value="CAD8148214.1"/>
    <property type="molecule type" value="Genomic_DNA"/>
</dbReference>
<reference evidence="1" key="1">
    <citation type="submission" date="2021-01" db="EMBL/GenBank/DDBJ databases">
        <authorList>
            <consortium name="Genoscope - CEA"/>
            <person name="William W."/>
        </authorList>
    </citation>
    <scope>NUCLEOTIDE SEQUENCE</scope>
</reference>
<dbReference type="OrthoDB" id="307250at2759"/>
<comment type="caution">
    <text evidence="1">The sequence shown here is derived from an EMBL/GenBank/DDBJ whole genome shotgun (WGS) entry which is preliminary data.</text>
</comment>